<dbReference type="Proteomes" id="UP000281741">
    <property type="component" value="Chromosome"/>
</dbReference>
<dbReference type="EMBL" id="CP033915">
    <property type="protein sequence ID" value="AZA86269.1"/>
    <property type="molecule type" value="Genomic_DNA"/>
</dbReference>
<dbReference type="SUPFAM" id="SSF51366">
    <property type="entry name" value="Ribulose-phoshate binding barrel"/>
    <property type="match status" value="1"/>
</dbReference>
<evidence type="ECO:0000256" key="1">
    <source>
        <dbReference type="ARBA" id="ARBA00001164"/>
    </source>
</evidence>
<evidence type="ECO:0000256" key="8">
    <source>
        <dbReference type="ARBA" id="ARBA00023235"/>
    </source>
</evidence>
<evidence type="ECO:0000256" key="4">
    <source>
        <dbReference type="ARBA" id="ARBA00022272"/>
    </source>
</evidence>
<dbReference type="AlphaFoldDB" id="A0AAD1DMK7"/>
<evidence type="ECO:0000313" key="14">
    <source>
        <dbReference type="Proteomes" id="UP000281741"/>
    </source>
</evidence>
<evidence type="ECO:0000256" key="3">
    <source>
        <dbReference type="ARBA" id="ARBA00012572"/>
    </source>
</evidence>
<dbReference type="InterPro" id="IPR001240">
    <property type="entry name" value="PRAI_dom"/>
</dbReference>
<dbReference type="InterPro" id="IPR013785">
    <property type="entry name" value="Aldolase_TIM"/>
</dbReference>
<accession>A0AAD1DMK7</accession>
<evidence type="ECO:0000313" key="13">
    <source>
        <dbReference type="Proteomes" id="UP000274073"/>
    </source>
</evidence>
<dbReference type="RefSeq" id="WP_123853928.1">
    <property type="nucleotide sequence ID" value="NZ_CP033912.1"/>
</dbReference>
<reference evidence="13 14" key="1">
    <citation type="submission" date="2018-11" db="EMBL/GenBank/DDBJ databases">
        <title>Proposal to divide the Flavobacteriaceae and reorganize its genera based on Amino Acid Identity values calculated from whole genome sequences.</title>
        <authorList>
            <person name="Nicholson A.C."/>
            <person name="Gulvik C.A."/>
            <person name="Whitney A.M."/>
            <person name="Humrighouse B.W."/>
            <person name="Bell M."/>
            <person name="Holmes B."/>
            <person name="Steigerwalt A.G."/>
            <person name="Villarma A."/>
            <person name="Sheth M."/>
            <person name="Batra D."/>
            <person name="Pryor J."/>
            <person name="Bernardet J.-F."/>
            <person name="Hugo C."/>
            <person name="Kampfer P."/>
            <person name="Newman J."/>
            <person name="McQuiston J.R."/>
        </authorList>
    </citation>
    <scope>NUCLEOTIDE SEQUENCE [LARGE SCALE GENOMIC DNA]</scope>
    <source>
        <strain evidence="11 13">G0207</strain>
        <strain evidence="12 14">H5143</strain>
    </source>
</reference>
<protein>
    <recommendedName>
        <fullName evidence="4 9">N-(5'-phosphoribosyl)anthranilate isomerase</fullName>
        <shortName evidence="9">PRAI</shortName>
        <ecNumber evidence="3 9">5.3.1.24</ecNumber>
    </recommendedName>
</protein>
<dbReference type="GO" id="GO:0000162">
    <property type="term" value="P:L-tryptophan biosynthetic process"/>
    <property type="evidence" value="ECO:0007669"/>
    <property type="project" value="UniProtKB-UniRule"/>
</dbReference>
<gene>
    <name evidence="9" type="primary">trpF</name>
    <name evidence="11" type="ORF">EG349_05450</name>
    <name evidence="12" type="ORF">EG353_03470</name>
</gene>
<comment type="catalytic activity">
    <reaction evidence="1 9">
        <text>N-(5-phospho-beta-D-ribosyl)anthranilate = 1-(2-carboxyphenylamino)-1-deoxy-D-ribulose 5-phosphate</text>
        <dbReference type="Rhea" id="RHEA:21540"/>
        <dbReference type="ChEBI" id="CHEBI:18277"/>
        <dbReference type="ChEBI" id="CHEBI:58613"/>
        <dbReference type="EC" id="5.3.1.24"/>
    </reaction>
</comment>
<keyword evidence="6 9" id="KW-0822">Tryptophan biosynthesis</keyword>
<dbReference type="Gene3D" id="3.20.20.70">
    <property type="entry name" value="Aldolase class I"/>
    <property type="match status" value="1"/>
</dbReference>
<comment type="similarity">
    <text evidence="9">Belongs to the TrpF family.</text>
</comment>
<dbReference type="InterPro" id="IPR011060">
    <property type="entry name" value="RibuloseP-bd_barrel"/>
</dbReference>
<keyword evidence="5 9" id="KW-0028">Amino-acid biosynthesis</keyword>
<dbReference type="EMBL" id="CP033912">
    <property type="protein sequence ID" value="AZA94679.1"/>
    <property type="molecule type" value="Genomic_DNA"/>
</dbReference>
<evidence type="ECO:0000256" key="6">
    <source>
        <dbReference type="ARBA" id="ARBA00022822"/>
    </source>
</evidence>
<comment type="pathway">
    <text evidence="2 9">Amino-acid biosynthesis; L-tryptophan biosynthesis; L-tryptophan from chorismate: step 3/5.</text>
</comment>
<dbReference type="EC" id="5.3.1.24" evidence="3 9"/>
<keyword evidence="14" id="KW-1185">Reference proteome</keyword>
<sequence length="264" mass="30394">MIERQQLLSGNDLVKLKVCGLTQLEQIDELVAMKTDFLGFIFYEKSPRFILNHLDLRQISDIEHQGKVGVFVNESLEKIVENASMAKLNFIQLHGDESKDFIVELRKKLNPETKIIKVIRIGNQHLNELRKTINQNQFPIDYLLFDTDSTAFGGTGKTFDWNLLNEIQIPIPYFLSGGISLEHIDKIKILKQKPFSIDINSRFEINPGIKDLEKIKNLKNNINKTESRRETYNRIGCKSDLNDNKNKKGPEGTTYRIGCKSDIK</sequence>
<dbReference type="HAMAP" id="MF_00135">
    <property type="entry name" value="PRAI"/>
    <property type="match status" value="1"/>
</dbReference>
<dbReference type="Proteomes" id="UP000274073">
    <property type="component" value="Chromosome"/>
</dbReference>
<evidence type="ECO:0000313" key="12">
    <source>
        <dbReference type="EMBL" id="AZA94679.1"/>
    </source>
</evidence>
<dbReference type="InterPro" id="IPR044643">
    <property type="entry name" value="TrpF_fam"/>
</dbReference>
<evidence type="ECO:0000259" key="10">
    <source>
        <dbReference type="Pfam" id="PF00697"/>
    </source>
</evidence>
<dbReference type="GO" id="GO:0004640">
    <property type="term" value="F:phosphoribosylanthranilate isomerase activity"/>
    <property type="evidence" value="ECO:0007669"/>
    <property type="project" value="UniProtKB-UniRule"/>
</dbReference>
<evidence type="ECO:0000256" key="9">
    <source>
        <dbReference type="HAMAP-Rule" id="MF_00135"/>
    </source>
</evidence>
<dbReference type="Pfam" id="PF00697">
    <property type="entry name" value="PRAI"/>
    <property type="match status" value="1"/>
</dbReference>
<evidence type="ECO:0000256" key="2">
    <source>
        <dbReference type="ARBA" id="ARBA00004664"/>
    </source>
</evidence>
<keyword evidence="7 9" id="KW-0057">Aromatic amino acid biosynthesis</keyword>
<dbReference type="PANTHER" id="PTHR42894:SF1">
    <property type="entry name" value="N-(5'-PHOSPHORIBOSYL)ANTHRANILATE ISOMERASE"/>
    <property type="match status" value="1"/>
</dbReference>
<feature type="domain" description="N-(5'phosphoribosyl) anthranilate isomerase (PRAI)" evidence="10">
    <location>
        <begin position="17"/>
        <end position="219"/>
    </location>
</feature>
<proteinExistence type="inferred from homology"/>
<name>A0AAD1DMK7_9FLAO</name>
<keyword evidence="8 9" id="KW-0413">Isomerase</keyword>
<dbReference type="CDD" id="cd00405">
    <property type="entry name" value="PRAI"/>
    <property type="match status" value="1"/>
</dbReference>
<evidence type="ECO:0000313" key="11">
    <source>
        <dbReference type="EMBL" id="AZA86269.1"/>
    </source>
</evidence>
<dbReference type="PANTHER" id="PTHR42894">
    <property type="entry name" value="N-(5'-PHOSPHORIBOSYL)ANTHRANILATE ISOMERASE"/>
    <property type="match status" value="1"/>
</dbReference>
<evidence type="ECO:0000256" key="7">
    <source>
        <dbReference type="ARBA" id="ARBA00023141"/>
    </source>
</evidence>
<organism evidence="11 13">
    <name type="scientific">Chryseobacterium shandongense</name>
    <dbReference type="NCBI Taxonomy" id="1493872"/>
    <lineage>
        <taxon>Bacteria</taxon>
        <taxon>Pseudomonadati</taxon>
        <taxon>Bacteroidota</taxon>
        <taxon>Flavobacteriia</taxon>
        <taxon>Flavobacteriales</taxon>
        <taxon>Weeksellaceae</taxon>
        <taxon>Chryseobacterium group</taxon>
        <taxon>Chryseobacterium</taxon>
    </lineage>
</organism>
<evidence type="ECO:0000256" key="5">
    <source>
        <dbReference type="ARBA" id="ARBA00022605"/>
    </source>
</evidence>